<evidence type="ECO:0000256" key="1">
    <source>
        <dbReference type="ARBA" id="ARBA00006484"/>
    </source>
</evidence>
<sequence length="252" mass="25574">MSPLLEGKRVVVTGASRGLGRAIALACAREGAAGVGIGYRERAGEAEGVARAIEAQPGGRALALGFDVTDAAAAAAAVERFEAEVGPIDGWVNNAGAVATGLLVASDVEQLRAQLETNLLGPMVCARAVLPGMMRRRRGVLLNVSSVAAVRPARGQAAYAAAKGGIEALTRALAVEYAKKGVRVVCLRPGAIDTEMLGATRALAGDEVVARVPQRRIAAPDEVAGYAAFLLSDRAAYVTGAVATVDGGYAVG</sequence>
<dbReference type="GO" id="GO:0016616">
    <property type="term" value="F:oxidoreductase activity, acting on the CH-OH group of donors, NAD or NADP as acceptor"/>
    <property type="evidence" value="ECO:0007669"/>
    <property type="project" value="TreeGrafter"/>
</dbReference>
<dbReference type="OrthoDB" id="9803628at2"/>
<dbReference type="Pfam" id="PF13561">
    <property type="entry name" value="adh_short_C2"/>
    <property type="match status" value="1"/>
</dbReference>
<dbReference type="GO" id="GO:0030497">
    <property type="term" value="P:fatty acid elongation"/>
    <property type="evidence" value="ECO:0007669"/>
    <property type="project" value="TreeGrafter"/>
</dbReference>
<evidence type="ECO:0000313" key="2">
    <source>
        <dbReference type="EMBL" id="AUX43360.1"/>
    </source>
</evidence>
<dbReference type="InterPro" id="IPR002347">
    <property type="entry name" value="SDR_fam"/>
</dbReference>
<dbReference type="PRINTS" id="PR00080">
    <property type="entry name" value="SDRFAMILY"/>
</dbReference>
<dbReference type="InterPro" id="IPR036291">
    <property type="entry name" value="NAD(P)-bd_dom_sf"/>
</dbReference>
<dbReference type="FunFam" id="3.40.50.720:FF:000084">
    <property type="entry name" value="Short-chain dehydrogenase reductase"/>
    <property type="match status" value="1"/>
</dbReference>
<evidence type="ECO:0000313" key="3">
    <source>
        <dbReference type="Proteomes" id="UP000238348"/>
    </source>
</evidence>
<dbReference type="EMBL" id="CP012673">
    <property type="protein sequence ID" value="AUX43360.1"/>
    <property type="molecule type" value="Genomic_DNA"/>
</dbReference>
<comment type="similarity">
    <text evidence="1">Belongs to the short-chain dehydrogenases/reductases (SDR) family.</text>
</comment>
<dbReference type="AlphaFoldDB" id="A0A2L0EVM7"/>
<dbReference type="PRINTS" id="PR00081">
    <property type="entry name" value="GDHRDH"/>
</dbReference>
<accession>A0A2L0EVM7</accession>
<name>A0A2L0EVM7_SORCE</name>
<dbReference type="PANTHER" id="PTHR42760:SF40">
    <property type="entry name" value="3-OXOACYL-[ACYL-CARRIER-PROTEIN] REDUCTASE, CHLOROPLASTIC"/>
    <property type="match status" value="1"/>
</dbReference>
<dbReference type="PROSITE" id="PS00061">
    <property type="entry name" value="ADH_SHORT"/>
    <property type="match status" value="1"/>
</dbReference>
<dbReference type="Proteomes" id="UP000238348">
    <property type="component" value="Chromosome"/>
</dbReference>
<dbReference type="SUPFAM" id="SSF51735">
    <property type="entry name" value="NAD(P)-binding Rossmann-fold domains"/>
    <property type="match status" value="1"/>
</dbReference>
<gene>
    <name evidence="2" type="primary">fabG</name>
    <name evidence="2" type="ORF">SOCE26_048080</name>
</gene>
<proteinExistence type="inferred from homology"/>
<dbReference type="RefSeq" id="WP_104982047.1">
    <property type="nucleotide sequence ID" value="NZ_CP012673.1"/>
</dbReference>
<organism evidence="2 3">
    <name type="scientific">Sorangium cellulosum</name>
    <name type="common">Polyangium cellulosum</name>
    <dbReference type="NCBI Taxonomy" id="56"/>
    <lineage>
        <taxon>Bacteria</taxon>
        <taxon>Pseudomonadati</taxon>
        <taxon>Myxococcota</taxon>
        <taxon>Polyangia</taxon>
        <taxon>Polyangiales</taxon>
        <taxon>Polyangiaceae</taxon>
        <taxon>Sorangium</taxon>
    </lineage>
</organism>
<dbReference type="Gene3D" id="3.40.50.720">
    <property type="entry name" value="NAD(P)-binding Rossmann-like Domain"/>
    <property type="match status" value="1"/>
</dbReference>
<dbReference type="InterPro" id="IPR020904">
    <property type="entry name" value="Sc_DH/Rdtase_CS"/>
</dbReference>
<reference evidence="2 3" key="1">
    <citation type="submission" date="2015-09" db="EMBL/GenBank/DDBJ databases">
        <title>Sorangium comparison.</title>
        <authorList>
            <person name="Zaburannyi N."/>
            <person name="Bunk B."/>
            <person name="Overmann J."/>
            <person name="Mueller R."/>
        </authorList>
    </citation>
    <scope>NUCLEOTIDE SEQUENCE [LARGE SCALE GENOMIC DNA]</scope>
    <source>
        <strain evidence="2 3">So ce26</strain>
    </source>
</reference>
<dbReference type="PANTHER" id="PTHR42760">
    <property type="entry name" value="SHORT-CHAIN DEHYDROGENASES/REDUCTASES FAMILY MEMBER"/>
    <property type="match status" value="1"/>
</dbReference>
<protein>
    <submittedName>
        <fullName evidence="2">3-ketoacyl-ACP reductase</fullName>
    </submittedName>
</protein>